<keyword evidence="1" id="KW-0472">Membrane</keyword>
<dbReference type="Proteomes" id="UP000310639">
    <property type="component" value="Chromosome"/>
</dbReference>
<keyword evidence="1" id="KW-1133">Transmembrane helix</keyword>
<proteinExistence type="predicted"/>
<reference evidence="2 3" key="1">
    <citation type="submission" date="2019-04" db="EMBL/GenBank/DDBJ databases">
        <title>Saccharibacteria TM7 genomes.</title>
        <authorList>
            <person name="Bor B."/>
            <person name="He X."/>
            <person name="Chen T."/>
            <person name="Dewhirst F.E."/>
        </authorList>
    </citation>
    <scope>NUCLEOTIDE SEQUENCE [LARGE SCALE GENOMIC DNA]</scope>
    <source>
        <strain evidence="2 3">BB001</strain>
    </source>
</reference>
<gene>
    <name evidence="2" type="ORF">FBF37_02715</name>
</gene>
<dbReference type="RefSeq" id="WP_138079251.1">
    <property type="nucleotide sequence ID" value="NZ_CP040004.1"/>
</dbReference>
<dbReference type="KEGG" id="nft:FBF37_02715"/>
<evidence type="ECO:0000313" key="3">
    <source>
        <dbReference type="Proteomes" id="UP000310639"/>
    </source>
</evidence>
<feature type="transmembrane region" description="Helical" evidence="1">
    <location>
        <begin position="85"/>
        <end position="105"/>
    </location>
</feature>
<dbReference type="AlphaFoldDB" id="A0A4V1GDN1"/>
<organism evidence="2 3">
    <name type="scientific">Candidatus Nanosynbacter featherlites</name>
    <dbReference type="NCBI Taxonomy" id="2572088"/>
    <lineage>
        <taxon>Bacteria</taxon>
        <taxon>Candidatus Saccharimonadota</taxon>
        <taxon>Candidatus Saccharimonadia</taxon>
        <taxon>Candidatus Nanosynbacterales</taxon>
        <taxon>Candidatus Nanosynbacteraceae</taxon>
        <taxon>Candidatus Nanosynbacter</taxon>
    </lineage>
</organism>
<protein>
    <submittedName>
        <fullName evidence="2">Uncharacterized protein</fullName>
    </submittedName>
</protein>
<evidence type="ECO:0000256" key="1">
    <source>
        <dbReference type="SAM" id="Phobius"/>
    </source>
</evidence>
<keyword evidence="3" id="KW-1185">Reference proteome</keyword>
<keyword evidence="1" id="KW-0812">Transmembrane</keyword>
<dbReference type="EMBL" id="CP040004">
    <property type="protein sequence ID" value="QCT42366.1"/>
    <property type="molecule type" value="Genomic_DNA"/>
</dbReference>
<feature type="transmembrane region" description="Helical" evidence="1">
    <location>
        <begin position="21"/>
        <end position="41"/>
    </location>
</feature>
<name>A0A4V1GDN1_9BACT</name>
<sequence length="147" mass="16366">MKKPSVKRMRKEIINVGLGRWAGLLLAATLLVTVLMQLFAFEKFPGLLQVAGFTEVTAVVLAVALVYMEVLALPWLIGLRVRPSVLRLSFCCLIMALQLLTVLVVFADMRGISILFSVLSRQSSMIDFVWLALLWALFGIVIKTSKK</sequence>
<feature type="transmembrane region" description="Helical" evidence="1">
    <location>
        <begin position="47"/>
        <end position="73"/>
    </location>
</feature>
<evidence type="ECO:0000313" key="2">
    <source>
        <dbReference type="EMBL" id="QCT42366.1"/>
    </source>
</evidence>
<accession>A0A4V1GDN1</accession>
<feature type="transmembrane region" description="Helical" evidence="1">
    <location>
        <begin position="125"/>
        <end position="142"/>
    </location>
</feature>